<keyword evidence="1" id="KW-0812">Transmembrane</keyword>
<keyword evidence="3" id="KW-1185">Reference proteome</keyword>
<dbReference type="STRING" id="1189325.SAMN04488119_10763"/>
<name>A0A1M7TJR8_9RHOB</name>
<sequence length="67" mass="7356">MDTYTLLRQFADSWMLLVMTLLFVGIVAFALRPGSRALHREIANIPLRNDDAPMPADGAAPSVKKGN</sequence>
<organism evidence="2 3">
    <name type="scientific">Oceanicella actignis</name>
    <dbReference type="NCBI Taxonomy" id="1189325"/>
    <lineage>
        <taxon>Bacteria</taxon>
        <taxon>Pseudomonadati</taxon>
        <taxon>Pseudomonadota</taxon>
        <taxon>Alphaproteobacteria</taxon>
        <taxon>Rhodobacterales</taxon>
        <taxon>Paracoccaceae</taxon>
        <taxon>Oceanicella</taxon>
    </lineage>
</organism>
<dbReference type="EMBL" id="FRDL01000007">
    <property type="protein sequence ID" value="SHN70960.1"/>
    <property type="molecule type" value="Genomic_DNA"/>
</dbReference>
<dbReference type="InterPro" id="IPR008621">
    <property type="entry name" value="Cbb3-typ_cyt_oxidase_comp"/>
</dbReference>
<evidence type="ECO:0000256" key="1">
    <source>
        <dbReference type="SAM" id="Phobius"/>
    </source>
</evidence>
<accession>A0A1M7TJR8</accession>
<dbReference type="CDD" id="cd01324">
    <property type="entry name" value="cbb3_Oxidase_CcoQ"/>
    <property type="match status" value="1"/>
</dbReference>
<dbReference type="AlphaFoldDB" id="A0A1M7TJR8"/>
<dbReference type="RefSeq" id="WP_072747691.1">
    <property type="nucleotide sequence ID" value="NZ_FOHL01000007.1"/>
</dbReference>
<feature type="transmembrane region" description="Helical" evidence="1">
    <location>
        <begin position="14"/>
        <end position="31"/>
    </location>
</feature>
<evidence type="ECO:0000313" key="3">
    <source>
        <dbReference type="Proteomes" id="UP000184066"/>
    </source>
</evidence>
<dbReference type="Proteomes" id="UP000184066">
    <property type="component" value="Unassembled WGS sequence"/>
</dbReference>
<proteinExistence type="predicted"/>
<gene>
    <name evidence="2" type="ORF">SAMN05216200_10762</name>
</gene>
<dbReference type="Pfam" id="PF05545">
    <property type="entry name" value="FixQ"/>
    <property type="match status" value="1"/>
</dbReference>
<protein>
    <submittedName>
        <fullName evidence="2">Cytochrome c oxidase cbb3-type subunit 4</fullName>
    </submittedName>
</protein>
<keyword evidence="1" id="KW-1133">Transmembrane helix</keyword>
<dbReference type="OrthoDB" id="9801588at2"/>
<evidence type="ECO:0000313" key="2">
    <source>
        <dbReference type="EMBL" id="SHN70960.1"/>
    </source>
</evidence>
<keyword evidence="1" id="KW-0472">Membrane</keyword>
<reference evidence="2 3" key="1">
    <citation type="submission" date="2016-12" db="EMBL/GenBank/DDBJ databases">
        <authorList>
            <person name="Song W.-J."/>
            <person name="Kurnit D.M."/>
        </authorList>
    </citation>
    <scope>NUCLEOTIDE SEQUENCE [LARGE SCALE GENOMIC DNA]</scope>
    <source>
        <strain evidence="2 3">CGMCC 1.10808</strain>
    </source>
</reference>